<protein>
    <submittedName>
        <fullName evidence="2">DUF445 family protein</fullName>
    </submittedName>
</protein>
<keyword evidence="1" id="KW-1133">Transmembrane helix</keyword>
<organism evidence="2 3">
    <name type="scientific">Sulfitobacter aestuariivivens</name>
    <dbReference type="NCBI Taxonomy" id="2766981"/>
    <lineage>
        <taxon>Bacteria</taxon>
        <taxon>Pseudomonadati</taxon>
        <taxon>Pseudomonadota</taxon>
        <taxon>Alphaproteobacteria</taxon>
        <taxon>Rhodobacterales</taxon>
        <taxon>Roseobacteraceae</taxon>
        <taxon>Sulfitobacter</taxon>
    </lineage>
</organism>
<comment type="caution">
    <text evidence="2">The sequence shown here is derived from an EMBL/GenBank/DDBJ whole genome shotgun (WGS) entry which is preliminary data.</text>
</comment>
<keyword evidence="1" id="KW-0472">Membrane</keyword>
<gene>
    <name evidence="2" type="ORF">H9Q16_13630</name>
</gene>
<dbReference type="EMBL" id="JACTAG010000002">
    <property type="protein sequence ID" value="MBD3664968.1"/>
    <property type="molecule type" value="Genomic_DNA"/>
</dbReference>
<keyword evidence="3" id="KW-1185">Reference proteome</keyword>
<dbReference type="PANTHER" id="PTHR38442:SF1">
    <property type="entry name" value="INNER MEMBRANE PROTEIN"/>
    <property type="match status" value="1"/>
</dbReference>
<evidence type="ECO:0000256" key="1">
    <source>
        <dbReference type="SAM" id="Phobius"/>
    </source>
</evidence>
<proteinExistence type="predicted"/>
<dbReference type="Pfam" id="PF04286">
    <property type="entry name" value="DUF445"/>
    <property type="match status" value="1"/>
</dbReference>
<feature type="transmembrane region" description="Helical" evidence="1">
    <location>
        <begin position="400"/>
        <end position="421"/>
    </location>
</feature>
<sequence length="423" mass="47532">MMRTLQTQEMEKLQQLNRIKVLATLVLVACFCAMVIAKALEHHYPPFAIIAAFAEAATIGGIADWYAVVALFKKPLNLPFPHTAIIPNNQHRIAENLGGFIDSNFLARGPVSEKLNEIDFAGEMSNWLSSRERSHGLSKFVARLIPQLLNSVDEKGLVQFATNRVSGQLAKTDISPLIGKLMQTFTKDGRHLKLMDDLISALHTFLNDEETLELVRTKVKRELPVLFNVVGGDTLVVRRIVRIATELLDEVREQEDHPLRGEFEAFLTSYVKRVRRTKRFSKQIENLKQVVLGRPELEDAADHMWHGLKEYILADVQADDSVLVERLTDMLVEVGVNLKQEPALRNDINTGMVLVISNVVEDQRGNIAAYVSEQVKSWDMQQLLTLIEANVGRDLQFIRFNGMIIGGCVGLVLFALETVLLSS</sequence>
<dbReference type="GO" id="GO:0005886">
    <property type="term" value="C:plasma membrane"/>
    <property type="evidence" value="ECO:0007669"/>
    <property type="project" value="TreeGrafter"/>
</dbReference>
<evidence type="ECO:0000313" key="2">
    <source>
        <dbReference type="EMBL" id="MBD3664968.1"/>
    </source>
</evidence>
<accession>A0A927D4G7</accession>
<reference evidence="2" key="1">
    <citation type="submission" date="2020-08" db="EMBL/GenBank/DDBJ databases">
        <title>Sulfitobacter aestuariivivens sp. nov., isolated from a tidal flat.</title>
        <authorList>
            <person name="Park S."/>
            <person name="Yoon J.-H."/>
        </authorList>
    </citation>
    <scope>NUCLEOTIDE SEQUENCE</scope>
    <source>
        <strain evidence="2">TSTF-M16</strain>
    </source>
</reference>
<dbReference type="InterPro" id="IPR007383">
    <property type="entry name" value="DUF445"/>
</dbReference>
<name>A0A927D4G7_9RHOB</name>
<dbReference type="PANTHER" id="PTHR38442">
    <property type="entry name" value="INNER MEMBRANE PROTEIN-RELATED"/>
    <property type="match status" value="1"/>
</dbReference>
<dbReference type="Proteomes" id="UP000635142">
    <property type="component" value="Unassembled WGS sequence"/>
</dbReference>
<feature type="transmembrane region" description="Helical" evidence="1">
    <location>
        <begin position="47"/>
        <end position="72"/>
    </location>
</feature>
<dbReference type="AlphaFoldDB" id="A0A927D4G7"/>
<keyword evidence="1" id="KW-0812">Transmembrane</keyword>
<evidence type="ECO:0000313" key="3">
    <source>
        <dbReference type="Proteomes" id="UP000635142"/>
    </source>
</evidence>